<dbReference type="InterPro" id="IPR036282">
    <property type="entry name" value="Glutathione-S-Trfase_C_sf"/>
</dbReference>
<dbReference type="PRINTS" id="PR01267">
    <property type="entry name" value="GSTRNSFRASEM"/>
</dbReference>
<dbReference type="PANTHER" id="PTHR11571:SF222">
    <property type="entry name" value="GLUTATHIONE TRANSFERASE"/>
    <property type="match status" value="1"/>
</dbReference>
<protein>
    <recommendedName>
        <fullName evidence="6">Glutathione S-transferase</fullName>
        <ecNumber evidence="3">2.5.1.18</ecNumber>
    </recommendedName>
    <alternativeName>
        <fullName evidence="7">GST class-mu</fullName>
    </alternativeName>
</protein>
<evidence type="ECO:0000259" key="9">
    <source>
        <dbReference type="PROSITE" id="PS50405"/>
    </source>
</evidence>
<evidence type="ECO:0000259" key="8">
    <source>
        <dbReference type="PROSITE" id="PS50404"/>
    </source>
</evidence>
<proteinExistence type="evidence at transcript level"/>
<dbReference type="GO" id="GO:0006749">
    <property type="term" value="P:glutathione metabolic process"/>
    <property type="evidence" value="ECO:0007669"/>
    <property type="project" value="TreeGrafter"/>
</dbReference>
<dbReference type="GO" id="GO:0004364">
    <property type="term" value="F:glutathione transferase activity"/>
    <property type="evidence" value="ECO:0007669"/>
    <property type="project" value="UniProtKB-EC"/>
</dbReference>
<evidence type="ECO:0000256" key="1">
    <source>
        <dbReference type="ARBA" id="ARBA00003701"/>
    </source>
</evidence>
<feature type="domain" description="GST C-terminal" evidence="9">
    <location>
        <begin position="90"/>
        <end position="212"/>
    </location>
</feature>
<dbReference type="Gene3D" id="1.20.1050.10">
    <property type="match status" value="1"/>
</dbReference>
<evidence type="ECO:0000256" key="6">
    <source>
        <dbReference type="ARBA" id="ARBA00071200"/>
    </source>
</evidence>
<dbReference type="Pfam" id="PF14497">
    <property type="entry name" value="GST_C_3"/>
    <property type="match status" value="1"/>
</dbReference>
<dbReference type="PANTHER" id="PTHR11571">
    <property type="entry name" value="GLUTATHIONE S-TRANSFERASE"/>
    <property type="match status" value="1"/>
</dbReference>
<dbReference type="Pfam" id="PF02798">
    <property type="entry name" value="GST_N"/>
    <property type="match status" value="1"/>
</dbReference>
<dbReference type="InterPro" id="IPR003081">
    <property type="entry name" value="GST_mu"/>
</dbReference>
<comment type="function">
    <text evidence="1">Conjugation of reduced glutathione to a wide number of exogenous and endogenous hydrophobic electrophiles.</text>
</comment>
<dbReference type="PROSITE" id="PS50405">
    <property type="entry name" value="GST_CTER"/>
    <property type="match status" value="1"/>
</dbReference>
<dbReference type="InterPro" id="IPR010987">
    <property type="entry name" value="Glutathione-S-Trfase_C-like"/>
</dbReference>
<evidence type="ECO:0000256" key="4">
    <source>
        <dbReference type="ARBA" id="ARBA00022679"/>
    </source>
</evidence>
<comment type="catalytic activity">
    <reaction evidence="5">
        <text>RX + glutathione = an S-substituted glutathione + a halide anion + H(+)</text>
        <dbReference type="Rhea" id="RHEA:16437"/>
        <dbReference type="ChEBI" id="CHEBI:15378"/>
        <dbReference type="ChEBI" id="CHEBI:16042"/>
        <dbReference type="ChEBI" id="CHEBI:17792"/>
        <dbReference type="ChEBI" id="CHEBI:57925"/>
        <dbReference type="ChEBI" id="CHEBI:90779"/>
        <dbReference type="EC" id="2.5.1.18"/>
    </reaction>
</comment>
<comment type="similarity">
    <text evidence="2">Belongs to the GST superfamily. Mu family.</text>
</comment>
<gene>
    <name evidence="10" type="primary">GST</name>
</gene>
<dbReference type="AlphaFoldDB" id="A0A181C4Z8"/>
<evidence type="ECO:0000256" key="5">
    <source>
        <dbReference type="ARBA" id="ARBA00047960"/>
    </source>
</evidence>
<evidence type="ECO:0000256" key="3">
    <source>
        <dbReference type="ARBA" id="ARBA00012452"/>
    </source>
</evidence>
<evidence type="ECO:0000256" key="2">
    <source>
        <dbReference type="ARBA" id="ARBA00005861"/>
    </source>
</evidence>
<dbReference type="Gene3D" id="3.40.30.10">
    <property type="entry name" value="Glutaredoxin"/>
    <property type="match status" value="1"/>
</dbReference>
<dbReference type="InterPro" id="IPR036249">
    <property type="entry name" value="Thioredoxin-like_sf"/>
</dbReference>
<dbReference type="FunFam" id="1.20.1050.10:FF:000003">
    <property type="entry name" value="Glutathione S-transferase 2"/>
    <property type="match status" value="1"/>
</dbReference>
<reference evidence="10" key="1">
    <citation type="submission" date="2016-04" db="EMBL/GenBank/DDBJ databases">
        <title>Gammarus pulex mRNA for three enzymes of the antioxidant defence.</title>
        <authorList>
            <person name="Gismondi E."/>
            <person name="Bigot-Clivot A."/>
            <person name="Thome J.P."/>
        </authorList>
    </citation>
    <scope>NUCLEOTIDE SEQUENCE</scope>
    <source>
        <tissue evidence="10">Hepatopancreas</tissue>
    </source>
</reference>
<dbReference type="SFLD" id="SFLDG00363">
    <property type="entry name" value="AMPS_(cytGST):_Alpha-__Mu-__Pi"/>
    <property type="match status" value="1"/>
</dbReference>
<evidence type="ECO:0000313" key="10">
    <source>
        <dbReference type="EMBL" id="SAY41336.1"/>
    </source>
</evidence>
<feature type="domain" description="GST N-terminal" evidence="8">
    <location>
        <begin position="1"/>
        <end position="88"/>
    </location>
</feature>
<accession>A0A181C4Z8</accession>
<keyword evidence="4 10" id="KW-0808">Transferase</keyword>
<dbReference type="InterPro" id="IPR004045">
    <property type="entry name" value="Glutathione_S-Trfase_N"/>
</dbReference>
<dbReference type="FunFam" id="3.40.30.10:FF:000019">
    <property type="entry name" value="Glutathione S-transferase Mu"/>
    <property type="match status" value="1"/>
</dbReference>
<evidence type="ECO:0000256" key="7">
    <source>
        <dbReference type="ARBA" id="ARBA00081375"/>
    </source>
</evidence>
<dbReference type="SUPFAM" id="SSF47616">
    <property type="entry name" value="GST C-terminal domain-like"/>
    <property type="match status" value="1"/>
</dbReference>
<dbReference type="SUPFAM" id="SSF52833">
    <property type="entry name" value="Thioredoxin-like"/>
    <property type="match status" value="1"/>
</dbReference>
<dbReference type="InterPro" id="IPR004046">
    <property type="entry name" value="GST_C"/>
</dbReference>
<dbReference type="CDD" id="cd03075">
    <property type="entry name" value="GST_N_Mu"/>
    <property type="match status" value="1"/>
</dbReference>
<name>A0A181C4Z8_9CRUS</name>
<dbReference type="EMBL" id="LT575461">
    <property type="protein sequence ID" value="SAY41336.1"/>
    <property type="molecule type" value="mRNA"/>
</dbReference>
<dbReference type="InterPro" id="IPR040079">
    <property type="entry name" value="Glutathione_S-Trfase"/>
</dbReference>
<organism evidence="10">
    <name type="scientific">Gammarus pulex</name>
    <dbReference type="NCBI Taxonomy" id="52641"/>
    <lineage>
        <taxon>Eukaryota</taxon>
        <taxon>Metazoa</taxon>
        <taxon>Ecdysozoa</taxon>
        <taxon>Arthropoda</taxon>
        <taxon>Crustacea</taxon>
        <taxon>Multicrustacea</taxon>
        <taxon>Malacostraca</taxon>
        <taxon>Eumalacostraca</taxon>
        <taxon>Peracarida</taxon>
        <taxon>Amphipoda</taxon>
        <taxon>Senticaudata</taxon>
        <taxon>Gammarida</taxon>
        <taxon>Gammaridira</taxon>
        <taxon>Gammaroidea</taxon>
        <taxon>Gammaridae</taxon>
        <taxon>Gammarus</taxon>
    </lineage>
</organism>
<dbReference type="SFLD" id="SFLDG01205">
    <property type="entry name" value="AMPS.1"/>
    <property type="match status" value="1"/>
</dbReference>
<dbReference type="PROSITE" id="PS50404">
    <property type="entry name" value="GST_NTER"/>
    <property type="match status" value="1"/>
</dbReference>
<dbReference type="EC" id="2.5.1.18" evidence="3"/>
<dbReference type="SFLD" id="SFLDS00019">
    <property type="entry name" value="Glutathione_Transferase_(cytos"/>
    <property type="match status" value="1"/>
</dbReference>
<dbReference type="InterPro" id="IPR050213">
    <property type="entry name" value="GST_superfamily"/>
</dbReference>
<sequence length="220" mass="25797">MAPILAYWDIRGLAQPIRLLLEYTNTVFEDKYYVCGEGPAYDKSCWFDIKFTLGLDFPNLPYYIDGEVKLTESSAILRYLARQHNLLGTSEEERYRADIMEYSICDFRMAFVRLCYGPNFETAKTKYLKALPEHLKFFSEYLGSRKWFAGENLTYPDFIAYEIFDQVLLLAPSCLDEFPNIKRFQKQFEELEPIKAYLASSRCIKKRLNNRMAMFGSGVE</sequence>